<evidence type="ECO:0000256" key="1">
    <source>
        <dbReference type="SAM" id="MobiDB-lite"/>
    </source>
</evidence>
<proteinExistence type="predicted"/>
<feature type="region of interest" description="Disordered" evidence="1">
    <location>
        <begin position="397"/>
        <end position="422"/>
    </location>
</feature>
<dbReference type="CDD" id="cd17470">
    <property type="entry name" value="T3SS_Flik_C"/>
    <property type="match status" value="1"/>
</dbReference>
<dbReference type="Gene3D" id="3.30.750.140">
    <property type="match status" value="1"/>
</dbReference>
<accession>A0AA42FLS5</accession>
<comment type="caution">
    <text evidence="3">The sequence shown here is derived from an EMBL/GenBank/DDBJ whole genome shotgun (WGS) entry which is preliminary data.</text>
</comment>
<dbReference type="InterPro" id="IPR021136">
    <property type="entry name" value="Flagellar_hook_control-like_C"/>
</dbReference>
<feature type="compositionally biased region" description="Polar residues" evidence="1">
    <location>
        <begin position="398"/>
        <end position="414"/>
    </location>
</feature>
<keyword evidence="3" id="KW-0282">Flagellum</keyword>
<sequence>MDINATIVPVAPPAKTIKSANEQQNGPKDDENQAPALPFQALLDNQQPAPKNTAINTAVDEQALNKEIVADKLAVSDKTSASPASKTPTHGENTLEQLNFTRNLRGDGVQTALQSELLVGENSSEQPWLNNLKLSLSSQIHPSANGQLAAESLPKLGAFNQKMQQLNGDLEDITLTSDKLLDKSQLVLDEQEDKPAITAFIKNEKDERRDQPLLPLDNQRDVRSKNLTADFMPLNKKVSDKEPQSGLPTFSTDMLGSNGKGAFVTQSETSAFTTATTHQTSTQPISMMPTTSVAQAAAMNAPTAAPTLHLTSQLGSEAWQQQLSQHMLFFSRQGVSQAQIRLHPEELGSLNVHLRIEDNQAVMHFVSPHSHVRAAMESMMPVLRNALQESGIHLAQGSVGQDNLGNSSDNQQHNTHQHDGHIQATHATAGAVGISEANASVAAQKSVSRQGGINTFA</sequence>
<dbReference type="PANTHER" id="PTHR37533:SF2">
    <property type="entry name" value="FLAGELLAR HOOK-LENGTH CONTROL PROTEIN"/>
    <property type="match status" value="1"/>
</dbReference>
<keyword evidence="3" id="KW-0969">Cilium</keyword>
<gene>
    <name evidence="3" type="ORF">P7V44_04505</name>
</gene>
<dbReference type="EMBL" id="JARRYG010000003">
    <property type="protein sequence ID" value="MDG4695498.1"/>
    <property type="molecule type" value="Genomic_DNA"/>
</dbReference>
<feature type="region of interest" description="Disordered" evidence="1">
    <location>
        <begin position="75"/>
        <end position="95"/>
    </location>
</feature>
<name>A0AA42FLS5_9GAMM</name>
<dbReference type="Pfam" id="PF02120">
    <property type="entry name" value="Flg_hook"/>
    <property type="match status" value="1"/>
</dbReference>
<reference evidence="3" key="1">
    <citation type="submission" date="2023-03" db="EMBL/GenBank/DDBJ databases">
        <title>a new species belonging to Providencia genus.</title>
        <authorList>
            <person name="Yang W."/>
            <person name="Hu F."/>
            <person name="Shen S."/>
            <person name="Ding L."/>
            <person name="Yin D."/>
        </authorList>
    </citation>
    <scope>NUCLEOTIDE SEQUENCE</scope>
    <source>
        <strain evidence="3">CRE-3FA-0001</strain>
    </source>
</reference>
<organism evidence="3 4">
    <name type="scientific">Providencia huashanensis</name>
    <dbReference type="NCBI Taxonomy" id="3037798"/>
    <lineage>
        <taxon>Bacteria</taxon>
        <taxon>Pseudomonadati</taxon>
        <taxon>Pseudomonadota</taxon>
        <taxon>Gammaproteobacteria</taxon>
        <taxon>Enterobacterales</taxon>
        <taxon>Morganellaceae</taxon>
        <taxon>Providencia</taxon>
    </lineage>
</organism>
<protein>
    <submittedName>
        <fullName evidence="3">Flagellar hook-length control protein FliK</fullName>
    </submittedName>
</protein>
<evidence type="ECO:0000313" key="4">
    <source>
        <dbReference type="Proteomes" id="UP001156701"/>
    </source>
</evidence>
<dbReference type="InterPro" id="IPR038610">
    <property type="entry name" value="FliK-like_C_sf"/>
</dbReference>
<dbReference type="Proteomes" id="UP001156701">
    <property type="component" value="Unassembled WGS sequence"/>
</dbReference>
<feature type="domain" description="Flagellar hook-length control protein-like C-terminal" evidence="2">
    <location>
        <begin position="330"/>
        <end position="403"/>
    </location>
</feature>
<evidence type="ECO:0000313" key="3">
    <source>
        <dbReference type="EMBL" id="MDG4695498.1"/>
    </source>
</evidence>
<dbReference type="RefSeq" id="WP_278030662.1">
    <property type="nucleotide sequence ID" value="NZ_JARRYG010000003.1"/>
</dbReference>
<evidence type="ECO:0000259" key="2">
    <source>
        <dbReference type="Pfam" id="PF02120"/>
    </source>
</evidence>
<feature type="region of interest" description="Disordered" evidence="1">
    <location>
        <begin position="1"/>
        <end position="38"/>
    </location>
</feature>
<dbReference type="InterPro" id="IPR052563">
    <property type="entry name" value="FliK"/>
</dbReference>
<feature type="compositionally biased region" description="Polar residues" evidence="1">
    <location>
        <begin position="77"/>
        <end position="95"/>
    </location>
</feature>
<dbReference type="AlphaFoldDB" id="A0AA42FLS5"/>
<dbReference type="PANTHER" id="PTHR37533">
    <property type="entry name" value="FLAGELLAR HOOK-LENGTH CONTROL PROTEIN"/>
    <property type="match status" value="1"/>
</dbReference>
<keyword evidence="3" id="KW-0966">Cell projection</keyword>